<dbReference type="Gene3D" id="1.10.3470.10">
    <property type="entry name" value="ABC transporter involved in vitamin B12 uptake, BtuC"/>
    <property type="match status" value="1"/>
</dbReference>
<feature type="transmembrane region" description="Helical" evidence="8">
    <location>
        <begin position="205"/>
        <end position="227"/>
    </location>
</feature>
<dbReference type="Proteomes" id="UP001610063">
    <property type="component" value="Unassembled WGS sequence"/>
</dbReference>
<feature type="transmembrane region" description="Helical" evidence="8">
    <location>
        <begin position="322"/>
        <end position="343"/>
    </location>
</feature>
<comment type="similarity">
    <text evidence="2">Belongs to the binding-protein-dependent transport system permease family. FecCD subfamily.</text>
</comment>
<evidence type="ECO:0000256" key="3">
    <source>
        <dbReference type="ARBA" id="ARBA00022448"/>
    </source>
</evidence>
<evidence type="ECO:0000256" key="4">
    <source>
        <dbReference type="ARBA" id="ARBA00022475"/>
    </source>
</evidence>
<feature type="transmembrane region" description="Helical" evidence="8">
    <location>
        <begin position="295"/>
        <end position="315"/>
    </location>
</feature>
<dbReference type="Pfam" id="PF01032">
    <property type="entry name" value="FecCD"/>
    <property type="match status" value="1"/>
</dbReference>
<feature type="transmembrane region" description="Helical" evidence="8">
    <location>
        <begin position="253"/>
        <end position="275"/>
    </location>
</feature>
<organism evidence="9 10">
    <name type="scientific">Marinoscillum luteum</name>
    <dbReference type="NCBI Taxonomy" id="861051"/>
    <lineage>
        <taxon>Bacteria</taxon>
        <taxon>Pseudomonadati</taxon>
        <taxon>Bacteroidota</taxon>
        <taxon>Cytophagia</taxon>
        <taxon>Cytophagales</taxon>
        <taxon>Reichenbachiellaceae</taxon>
        <taxon>Marinoscillum</taxon>
    </lineage>
</organism>
<dbReference type="PANTHER" id="PTHR30472:SF41">
    <property type="entry name" value="TRANSPORT SYSTEM PERMEASE PROTEIN"/>
    <property type="match status" value="1"/>
</dbReference>
<evidence type="ECO:0000256" key="5">
    <source>
        <dbReference type="ARBA" id="ARBA00022692"/>
    </source>
</evidence>
<evidence type="ECO:0000313" key="9">
    <source>
        <dbReference type="EMBL" id="MFH6984113.1"/>
    </source>
</evidence>
<keyword evidence="6 8" id="KW-1133">Transmembrane helix</keyword>
<dbReference type="CDD" id="cd06550">
    <property type="entry name" value="TM_ABC_iron-siderophores_like"/>
    <property type="match status" value="1"/>
</dbReference>
<keyword evidence="5 8" id="KW-0812">Transmembrane</keyword>
<keyword evidence="7 8" id="KW-0472">Membrane</keyword>
<keyword evidence="10" id="KW-1185">Reference proteome</keyword>
<feature type="transmembrane region" description="Helical" evidence="8">
    <location>
        <begin position="99"/>
        <end position="121"/>
    </location>
</feature>
<protein>
    <submittedName>
        <fullName evidence="9">Iron chelate uptake ABC transporter family permease subunit</fullName>
    </submittedName>
</protein>
<feature type="transmembrane region" description="Helical" evidence="8">
    <location>
        <begin position="133"/>
        <end position="155"/>
    </location>
</feature>
<comment type="subcellular location">
    <subcellularLocation>
        <location evidence="1">Cell membrane</location>
        <topology evidence="1">Multi-pass membrane protein</topology>
    </subcellularLocation>
</comment>
<sequence length="354" mass="37626">MITQFLEASQNKWTKVLIGLAVALVLCFLINVALGSVTIPFESLISFITSGSSGQASWDMILSNFRLPKAITAMLVGSALGVSGLQMQTLFRNPLAGPYILGISSGAGLGVAIAIFLGFYLGGFLELSGIGRSWLLVASAGAGSFLVLLIISLAATRLKDSITLLIIGLMFGAAAGALVSILQFFSQAENIQAYVIWSFGSLGSLSWSELYVFIPVILIGLLGSVLLSKPLNTLLLGENYAISLGLNIKKIRLLIIINTAILAGTVTAFCGPIAFFGVALPHLTRMLFNTSNHLLLTPLIILFGSALMLIFDFIAQLPGMEATLPINAVTALFGAPFVIYILLRKKNLNYAYQS</sequence>
<dbReference type="InterPro" id="IPR000522">
    <property type="entry name" value="ABC_transptr_permease_BtuC"/>
</dbReference>
<feature type="transmembrane region" description="Helical" evidence="8">
    <location>
        <begin position="70"/>
        <end position="87"/>
    </location>
</feature>
<evidence type="ECO:0000256" key="8">
    <source>
        <dbReference type="SAM" id="Phobius"/>
    </source>
</evidence>
<name>A0ABW7N935_9BACT</name>
<evidence type="ECO:0000256" key="7">
    <source>
        <dbReference type="ARBA" id="ARBA00023136"/>
    </source>
</evidence>
<dbReference type="InterPro" id="IPR037294">
    <property type="entry name" value="ABC_BtuC-like"/>
</dbReference>
<accession>A0ABW7N935</accession>
<keyword evidence="4" id="KW-1003">Cell membrane</keyword>
<dbReference type="SUPFAM" id="SSF81345">
    <property type="entry name" value="ABC transporter involved in vitamin B12 uptake, BtuC"/>
    <property type="match status" value="1"/>
</dbReference>
<dbReference type="RefSeq" id="WP_395417534.1">
    <property type="nucleotide sequence ID" value="NZ_JBIPKE010000017.1"/>
</dbReference>
<reference evidence="9 10" key="1">
    <citation type="journal article" date="2013" name="Int. J. Syst. Evol. Microbiol.">
        <title>Marinoscillum luteum sp. nov., isolated from marine sediment.</title>
        <authorList>
            <person name="Cha I.T."/>
            <person name="Park S.J."/>
            <person name="Kim S.J."/>
            <person name="Kim J.G."/>
            <person name="Jung M.Y."/>
            <person name="Shin K.S."/>
            <person name="Kwon K.K."/>
            <person name="Yang S.H."/>
            <person name="Seo Y.S."/>
            <person name="Rhee S.K."/>
        </authorList>
    </citation>
    <scope>NUCLEOTIDE SEQUENCE [LARGE SCALE GENOMIC DNA]</scope>
    <source>
        <strain evidence="9 10">KCTC 23939</strain>
    </source>
</reference>
<feature type="transmembrane region" description="Helical" evidence="8">
    <location>
        <begin position="162"/>
        <end position="185"/>
    </location>
</feature>
<comment type="caution">
    <text evidence="9">The sequence shown here is derived from an EMBL/GenBank/DDBJ whole genome shotgun (WGS) entry which is preliminary data.</text>
</comment>
<evidence type="ECO:0000313" key="10">
    <source>
        <dbReference type="Proteomes" id="UP001610063"/>
    </source>
</evidence>
<keyword evidence="3" id="KW-0813">Transport</keyword>
<dbReference type="EMBL" id="JBIPKE010000017">
    <property type="protein sequence ID" value="MFH6984113.1"/>
    <property type="molecule type" value="Genomic_DNA"/>
</dbReference>
<evidence type="ECO:0000256" key="1">
    <source>
        <dbReference type="ARBA" id="ARBA00004651"/>
    </source>
</evidence>
<evidence type="ECO:0000256" key="6">
    <source>
        <dbReference type="ARBA" id="ARBA00022989"/>
    </source>
</evidence>
<dbReference type="PANTHER" id="PTHR30472">
    <property type="entry name" value="FERRIC ENTEROBACTIN TRANSPORT SYSTEM PERMEASE PROTEIN"/>
    <property type="match status" value="1"/>
</dbReference>
<proteinExistence type="inferred from homology"/>
<gene>
    <name evidence="9" type="ORF">ACHKAR_11725</name>
</gene>
<evidence type="ECO:0000256" key="2">
    <source>
        <dbReference type="ARBA" id="ARBA00007935"/>
    </source>
</evidence>